<keyword evidence="1" id="KW-0472">Membrane</keyword>
<evidence type="ECO:0000256" key="1">
    <source>
        <dbReference type="SAM" id="Phobius"/>
    </source>
</evidence>
<accession>A0A840MZU2</accession>
<gene>
    <name evidence="2" type="ORF">HNQ59_003976</name>
</gene>
<evidence type="ECO:0000313" key="2">
    <source>
        <dbReference type="EMBL" id="MBB5020651.1"/>
    </source>
</evidence>
<keyword evidence="3" id="KW-1185">Reference proteome</keyword>
<comment type="caution">
    <text evidence="2">The sequence shown here is derived from an EMBL/GenBank/DDBJ whole genome shotgun (WGS) entry which is preliminary data.</text>
</comment>
<protein>
    <submittedName>
        <fullName evidence="2">Uncharacterized protein</fullName>
    </submittedName>
</protein>
<keyword evidence="1" id="KW-0812">Transmembrane</keyword>
<evidence type="ECO:0000313" key="3">
    <source>
        <dbReference type="Proteomes" id="UP000575898"/>
    </source>
</evidence>
<proteinExistence type="predicted"/>
<keyword evidence="1" id="KW-1133">Transmembrane helix</keyword>
<dbReference type="EMBL" id="JACHHY010000069">
    <property type="protein sequence ID" value="MBB5020651.1"/>
    <property type="molecule type" value="Genomic_DNA"/>
</dbReference>
<reference evidence="2 3" key="1">
    <citation type="submission" date="2020-08" db="EMBL/GenBank/DDBJ databases">
        <title>Genomic Encyclopedia of Type Strains, Phase IV (KMG-IV): sequencing the most valuable type-strain genomes for metagenomic binning, comparative biology and taxonomic classification.</title>
        <authorList>
            <person name="Goeker M."/>
        </authorList>
    </citation>
    <scope>NUCLEOTIDE SEQUENCE [LARGE SCALE GENOMIC DNA]</scope>
    <source>
        <strain evidence="2 3">DSM 27165</strain>
    </source>
</reference>
<dbReference type="AlphaFoldDB" id="A0A840MZU2"/>
<organism evidence="2 3">
    <name type="scientific">Chitinivorax tropicus</name>
    <dbReference type="NCBI Taxonomy" id="714531"/>
    <lineage>
        <taxon>Bacteria</taxon>
        <taxon>Pseudomonadati</taxon>
        <taxon>Pseudomonadota</taxon>
        <taxon>Betaproteobacteria</taxon>
        <taxon>Chitinivorax</taxon>
    </lineage>
</organism>
<dbReference type="Proteomes" id="UP000575898">
    <property type="component" value="Unassembled WGS sequence"/>
</dbReference>
<name>A0A840MZU2_9PROT</name>
<feature type="transmembrane region" description="Helical" evidence="1">
    <location>
        <begin position="12"/>
        <end position="35"/>
    </location>
</feature>
<sequence>MNEAGARSIHASFLLSTLFYLVPGLFATAQFYHLAPLWSKNLFMVSEPRQM</sequence>